<comment type="caution">
    <text evidence="4">The sequence shown here is derived from an EMBL/GenBank/DDBJ whole genome shotgun (WGS) entry which is preliminary data.</text>
</comment>
<feature type="transmembrane region" description="Helical" evidence="1">
    <location>
        <begin position="449"/>
        <end position="466"/>
    </location>
</feature>
<dbReference type="InterPro" id="IPR056074">
    <property type="entry name" value="DUF7657"/>
</dbReference>
<feature type="transmembrane region" description="Helical" evidence="1">
    <location>
        <begin position="349"/>
        <end position="367"/>
    </location>
</feature>
<feature type="domain" description="DUF7654" evidence="2">
    <location>
        <begin position="499"/>
        <end position="644"/>
    </location>
</feature>
<dbReference type="Pfam" id="PF24672">
    <property type="entry name" value="DUF7654"/>
    <property type="match status" value="1"/>
</dbReference>
<name>A0A939GIK3_9BACT</name>
<evidence type="ECO:0000259" key="3">
    <source>
        <dbReference type="Pfam" id="PF24677"/>
    </source>
</evidence>
<feature type="transmembrane region" description="Helical" evidence="1">
    <location>
        <begin position="147"/>
        <end position="166"/>
    </location>
</feature>
<keyword evidence="1" id="KW-0812">Transmembrane</keyword>
<sequence>MIRFDRRTNWTLGIITGLFLLMVLGKMHYVSLPIWNTLIPDGSPTTRGLVSGTPKQIRMDDYAVGAPWIISNVNNGMTDTNEGLGGLKTPLLVAPVKHIVTIFKPGNWGYMLLDAERGYAWGYDFSPYVLLMGSFLFFMLITRSQYLLSLTGALALLLSSGTVWWSFIPSGMVGYCGLTAVTAVYLMREKTPWKMALLAFGLVYLAIVYLLLLYPPYQVPMSYLYMLVLGGFMYNERKRLFPLPFWAIKLGLLVVALAICGALLYPFYKDVQETLVAASKTVYPGQRSESGGSGFIANWYSEYYSWITNYQSYPKSWLNICEMSHYLTFAPVILPLTVVLFVQRKRIDWMLAGAALFTVAMAIYVEYGWPKWLAEKTLVSMSPSRRAQIPLGVGSILLTVVYLNAIRDYVRQVPVWVNAAAIAAILGFMIYTAWVNVNDSEGIITSSQTFLPVLFFAAMNALLLFTIQSKYRITLFCIGLILFLLPNLGANPLSKGLTPITDHLLYRAVKPLVDQNPDARWIVNGSQYVTYLVTATGAKQITGVKYLPERKQVFKVLDPTMKRDSAYNRYAHVTFQTYINPQQPDTTILAQQFEDGYIIAGDPCSPKFKKLNVKYMLYDHAPQIPYEVRCMKKAVELGSMTIYERVD</sequence>
<feature type="transmembrane region" description="Helical" evidence="1">
    <location>
        <begin position="387"/>
        <end position="403"/>
    </location>
</feature>
<feature type="transmembrane region" description="Helical" evidence="1">
    <location>
        <begin position="12"/>
        <end position="30"/>
    </location>
</feature>
<feature type="transmembrane region" description="Helical" evidence="1">
    <location>
        <begin position="120"/>
        <end position="140"/>
    </location>
</feature>
<accession>A0A939GIK3</accession>
<feature type="domain" description="DUF7657" evidence="3">
    <location>
        <begin position="9"/>
        <end position="404"/>
    </location>
</feature>
<keyword evidence="5" id="KW-1185">Reference proteome</keyword>
<evidence type="ECO:0000256" key="1">
    <source>
        <dbReference type="SAM" id="Phobius"/>
    </source>
</evidence>
<evidence type="ECO:0000313" key="5">
    <source>
        <dbReference type="Proteomes" id="UP000664034"/>
    </source>
</evidence>
<keyword evidence="1" id="KW-0472">Membrane</keyword>
<gene>
    <name evidence="4" type="ORF">J2I47_15125</name>
</gene>
<dbReference type="EMBL" id="JAFMYV010000007">
    <property type="protein sequence ID" value="MBO0937889.1"/>
    <property type="molecule type" value="Genomic_DNA"/>
</dbReference>
<reference evidence="4" key="1">
    <citation type="submission" date="2021-03" db="EMBL/GenBank/DDBJ databases">
        <title>Fibrella sp. HMF5335 genome sequencing and assembly.</title>
        <authorList>
            <person name="Kang H."/>
            <person name="Kim H."/>
            <person name="Bae S."/>
            <person name="Joh K."/>
        </authorList>
    </citation>
    <scope>NUCLEOTIDE SEQUENCE</scope>
    <source>
        <strain evidence="4">HMF5335</strain>
    </source>
</reference>
<dbReference type="Proteomes" id="UP000664034">
    <property type="component" value="Unassembled WGS sequence"/>
</dbReference>
<feature type="transmembrane region" description="Helical" evidence="1">
    <location>
        <begin position="415"/>
        <end position="437"/>
    </location>
</feature>
<dbReference type="AlphaFoldDB" id="A0A939GIK3"/>
<organism evidence="4 5">
    <name type="scientific">Fibrella rubiginis</name>
    <dbReference type="NCBI Taxonomy" id="2817060"/>
    <lineage>
        <taxon>Bacteria</taxon>
        <taxon>Pseudomonadati</taxon>
        <taxon>Bacteroidota</taxon>
        <taxon>Cytophagia</taxon>
        <taxon>Cytophagales</taxon>
        <taxon>Spirosomataceae</taxon>
        <taxon>Fibrella</taxon>
    </lineage>
</organism>
<keyword evidence="1" id="KW-1133">Transmembrane helix</keyword>
<feature type="transmembrane region" description="Helical" evidence="1">
    <location>
        <begin position="473"/>
        <end position="490"/>
    </location>
</feature>
<dbReference type="Pfam" id="PF24677">
    <property type="entry name" value="DUF7657"/>
    <property type="match status" value="1"/>
</dbReference>
<feature type="transmembrane region" description="Helical" evidence="1">
    <location>
        <begin position="246"/>
        <end position="268"/>
    </location>
</feature>
<proteinExistence type="predicted"/>
<dbReference type="InterPro" id="IPR056071">
    <property type="entry name" value="DUF7654"/>
</dbReference>
<feature type="transmembrane region" description="Helical" evidence="1">
    <location>
        <begin position="323"/>
        <end position="342"/>
    </location>
</feature>
<evidence type="ECO:0000313" key="4">
    <source>
        <dbReference type="EMBL" id="MBO0937889.1"/>
    </source>
</evidence>
<protein>
    <submittedName>
        <fullName evidence="4">Uncharacterized protein</fullName>
    </submittedName>
</protein>
<evidence type="ECO:0000259" key="2">
    <source>
        <dbReference type="Pfam" id="PF24672"/>
    </source>
</evidence>
<feature type="transmembrane region" description="Helical" evidence="1">
    <location>
        <begin position="195"/>
        <end position="212"/>
    </location>
</feature>